<evidence type="ECO:0000259" key="3">
    <source>
        <dbReference type="Pfam" id="PF07727"/>
    </source>
</evidence>
<dbReference type="Pfam" id="PF22936">
    <property type="entry name" value="Pol_BBD"/>
    <property type="match status" value="1"/>
</dbReference>
<evidence type="ECO:0000313" key="6">
    <source>
        <dbReference type="EMBL" id="ABA99474.1"/>
    </source>
</evidence>
<feature type="domain" description="Reverse transcriptase Ty1/copia-type" evidence="3">
    <location>
        <begin position="587"/>
        <end position="833"/>
    </location>
</feature>
<gene>
    <name evidence="6" type="ordered locus">LOC_Os12g35810</name>
</gene>
<dbReference type="Pfam" id="PF25597">
    <property type="entry name" value="SH3_retrovirus"/>
    <property type="match status" value="1"/>
</dbReference>
<feature type="domain" description="Retroviral polymerase SH3-like" evidence="5">
    <location>
        <begin position="413"/>
        <end position="464"/>
    </location>
</feature>
<proteinExistence type="predicted"/>
<dbReference type="InterPro" id="IPR054722">
    <property type="entry name" value="PolX-like_BBD"/>
</dbReference>
<dbReference type="InterPro" id="IPR013103">
    <property type="entry name" value="RVT_2"/>
</dbReference>
<dbReference type="EMBL" id="DP000011">
    <property type="protein sequence ID" value="ABA99474.1"/>
    <property type="molecule type" value="Genomic_DNA"/>
</dbReference>
<feature type="region of interest" description="Disordered" evidence="2">
    <location>
        <begin position="184"/>
        <end position="232"/>
    </location>
</feature>
<dbReference type="GO" id="GO:0004190">
    <property type="term" value="F:aspartic-type endopeptidase activity"/>
    <property type="evidence" value="ECO:0007669"/>
    <property type="project" value="UniProtKB-KW"/>
</dbReference>
<evidence type="ECO:0000256" key="1">
    <source>
        <dbReference type="ARBA" id="ARBA00022750"/>
    </source>
</evidence>
<keyword evidence="1" id="KW-0064">Aspartyl protease</keyword>
<dbReference type="SUPFAM" id="SSF56672">
    <property type="entry name" value="DNA/RNA polymerases"/>
    <property type="match status" value="1"/>
</dbReference>
<evidence type="ECO:0000256" key="2">
    <source>
        <dbReference type="SAM" id="MobiDB-lite"/>
    </source>
</evidence>
<accession>Q2QP36</accession>
<dbReference type="CDD" id="cd09272">
    <property type="entry name" value="RNase_HI_RT_Ty1"/>
    <property type="match status" value="1"/>
</dbReference>
<reference evidence="6" key="3">
    <citation type="submission" date="2006-01" db="EMBL/GenBank/DDBJ databases">
        <authorList>
            <person name="Buell R."/>
        </authorList>
    </citation>
    <scope>NUCLEOTIDE SEQUENCE</scope>
</reference>
<dbReference type="InterPro" id="IPR057670">
    <property type="entry name" value="SH3_retrovirus"/>
</dbReference>
<dbReference type="PANTHER" id="PTHR47481">
    <property type="match status" value="1"/>
</dbReference>
<protein>
    <submittedName>
        <fullName evidence="6">Retrotransposon protein, putative, Ty1-copia subclass</fullName>
    </submittedName>
</protein>
<keyword evidence="1" id="KW-0645">Protease</keyword>
<keyword evidence="1" id="KW-0378">Hydrolase</keyword>
<evidence type="ECO:0000259" key="5">
    <source>
        <dbReference type="Pfam" id="PF25597"/>
    </source>
</evidence>
<reference evidence="6" key="1">
    <citation type="journal article" date="2005" name="BMC Biol.">
        <title>The sequence of rice chromosomes 11 and 12, rich in disease resistance genes and recent gene duplications.</title>
        <authorList>
            <consortium name="The rice chromosomes 11 and 12 sequencing consortia"/>
        </authorList>
    </citation>
    <scope>NUCLEOTIDE SEQUENCE [LARGE SCALE GENOMIC DNA]</scope>
</reference>
<dbReference type="AlphaFoldDB" id="Q2QP36"/>
<dbReference type="Pfam" id="PF14223">
    <property type="entry name" value="Retrotran_gag_2"/>
    <property type="match status" value="1"/>
</dbReference>
<reference evidence="6" key="2">
    <citation type="submission" date="2005-04" db="EMBL/GenBank/DDBJ databases">
        <authorList>
            <person name="Buell C.R."/>
            <person name="Wing R.A."/>
            <person name="McCombie W.A."/>
            <person name="Ouyang S."/>
        </authorList>
    </citation>
    <scope>NUCLEOTIDE SEQUENCE</scope>
</reference>
<dbReference type="InterPro" id="IPR043502">
    <property type="entry name" value="DNA/RNA_pol_sf"/>
</dbReference>
<dbReference type="PANTHER" id="PTHR47481:SF31">
    <property type="entry name" value="OS01G0873500 PROTEIN"/>
    <property type="match status" value="1"/>
</dbReference>
<evidence type="ECO:0000259" key="4">
    <source>
        <dbReference type="Pfam" id="PF22936"/>
    </source>
</evidence>
<feature type="region of interest" description="Disordered" evidence="2">
    <location>
        <begin position="506"/>
        <end position="528"/>
    </location>
</feature>
<organism evidence="6">
    <name type="scientific">Oryza sativa subsp. japonica</name>
    <name type="common">Rice</name>
    <dbReference type="NCBI Taxonomy" id="39947"/>
    <lineage>
        <taxon>Eukaryota</taxon>
        <taxon>Viridiplantae</taxon>
        <taxon>Streptophyta</taxon>
        <taxon>Embryophyta</taxon>
        <taxon>Tracheophyta</taxon>
        <taxon>Spermatophyta</taxon>
        <taxon>Magnoliopsida</taxon>
        <taxon>Liliopsida</taxon>
        <taxon>Poales</taxon>
        <taxon>Poaceae</taxon>
        <taxon>BOP clade</taxon>
        <taxon>Oryzoideae</taxon>
        <taxon>Oryzeae</taxon>
        <taxon>Oryzinae</taxon>
        <taxon>Oryza</taxon>
        <taxon>Oryza sativa</taxon>
    </lineage>
</organism>
<dbReference type="Pfam" id="PF07727">
    <property type="entry name" value="RVT_2"/>
    <property type="match status" value="1"/>
</dbReference>
<feature type="domain" description="Retrovirus-related Pol polyprotein from transposon TNT 1-94-like beta-barrel" evidence="4">
    <location>
        <begin position="300"/>
        <end position="380"/>
    </location>
</feature>
<name>Q2QP36_ORYSJ</name>
<sequence length="983" mass="111881">MASLKYDLPLLDRDTRFSLWQVKMRAVLAQQDLDDALSRFDKRTQDWSNDEKKRDRKAMSYIHLHLSNNILHEVLKEETAAGLWLKLEQICMTKDLTSKMHLKQKLFLHKLQDDESVMDHLSAFKEIVTDLESMEVKYDEEDLGLILLCSLPSSYANFRDTILYSRDTLTLKEVYDTLHAKEKMKKMVPSEGSNSQAEGLVVRGRQQEKNTNSKSRDKSSSSYRGRSKSRGKYKSYKYYKRDRHDISECWKLQDKDKRTGKYVPKGKKEKEGKAVVVTDGKSDAELLVAYAGCAQTSDQWILDTACTNHMCPNRDWFATYEALQGGTVFMGDDTPCEVADIGTVQIKMFDGCIRTLSDVWHIPNLKRSLISLCTLDRKGYKYSGGDGILKFWAEAVSTACYLVNRSPSYAIDKKTPIEPRAIKCIFLGYPSGVKGYKLWCPETKKVVISRNVVFHESVILHDKPSTNVPVESQEKTSVQVEHLISSGHAPEKEDVAINQDAPVIQDSDSSIVHQSPKRSIAKDKPKRNIKPPRRYIEEANIVAYALSVAEEIEGNAEPSIYSEAIVSDDCNRWITTMHDEMESLEKNHTWELVKLPKEKKSIRCKWIFKRKEGMSPSDEARYKARLVAKGYSQIPSIDFNDVFSPIVKHSSIRTLLSIVAMHDYELEQMDVKTAFLHGELEEDIYMEQPEGFVVPGKENLVCRLKKSLYGLKQSPRQWYKRFDSFMLSQKFRRSNYDNCVYLKVVDGSAIYLLLYVDDMLIAAKDKSEIEKLKAQLSSEFEMKDLGAAKKILGMEITRERHSGKLYLSQKGYIEKVLRRFNMHDAKPVSTPLAAHFRSSSDLCPQSDYDIEYMSRVPYSSAVGSLMYAMFGRSRDELVGYVDSDFAGDLDRRRSLTGYVFTIGGCAVSWKASLQATVALSTTEAEYMSISEACKEAIWLRGVIAEGDVKVCKISTHDNLADMMTKPVPATKFELCSSLVGVTV</sequence>